<keyword evidence="1" id="KW-0079">Bacteriocin immunity</keyword>
<sequence>MNKTEKQRELREIDLKLLDRLEDAYNGLEVERWTKLKKVLGQFINELKNQQNIDQISSLICKYIASEYMKDSENFPKALIDLYYEARRINSKCEGIEWSATQAGLTWFERI</sequence>
<dbReference type="RefSeq" id="WP_056952757.1">
    <property type="nucleotide sequence ID" value="NZ_AZDY01000037.1"/>
</dbReference>
<dbReference type="OrthoDB" id="2298134at2"/>
<accession>A0A0R1KIU1</accession>
<name>A0A0R1KIU1_9LACO</name>
<evidence type="ECO:0000256" key="1">
    <source>
        <dbReference type="ARBA" id="ARBA00023025"/>
    </source>
</evidence>
<dbReference type="STRING" id="1423788.FC78_GL002111"/>
<dbReference type="EMBL" id="AZDY01000037">
    <property type="protein sequence ID" value="KRK83301.1"/>
    <property type="molecule type" value="Genomic_DNA"/>
</dbReference>
<protein>
    <recommendedName>
        <fullName evidence="4">Bacteriocin immunity protein</fullName>
    </recommendedName>
</protein>
<dbReference type="PATRIC" id="fig|1423788.3.peg.2178"/>
<dbReference type="GO" id="GO:0030153">
    <property type="term" value="P:bacteriocin immunity"/>
    <property type="evidence" value="ECO:0007669"/>
    <property type="project" value="UniProtKB-KW"/>
</dbReference>
<comment type="caution">
    <text evidence="2">The sequence shown here is derived from an EMBL/GenBank/DDBJ whole genome shotgun (WGS) entry which is preliminary data.</text>
</comment>
<evidence type="ECO:0000313" key="3">
    <source>
        <dbReference type="Proteomes" id="UP000051515"/>
    </source>
</evidence>
<organism evidence="2 3">
    <name type="scientific">Companilactobacillus bobalius DSM 19674</name>
    <dbReference type="NCBI Taxonomy" id="1423788"/>
    <lineage>
        <taxon>Bacteria</taxon>
        <taxon>Bacillati</taxon>
        <taxon>Bacillota</taxon>
        <taxon>Bacilli</taxon>
        <taxon>Lactobacillales</taxon>
        <taxon>Lactobacillaceae</taxon>
        <taxon>Companilactobacillus</taxon>
        <taxon>Companilactobacillus bobalius</taxon>
    </lineage>
</organism>
<keyword evidence="3" id="KW-1185">Reference proteome</keyword>
<dbReference type="InterPro" id="IPR015046">
    <property type="entry name" value="LciA_Immunity-like"/>
</dbReference>
<evidence type="ECO:0008006" key="4">
    <source>
        <dbReference type="Google" id="ProtNLM"/>
    </source>
</evidence>
<dbReference type="Gene3D" id="1.20.1440.50">
    <property type="entry name" value="Ta0600-like"/>
    <property type="match status" value="1"/>
</dbReference>
<dbReference type="Pfam" id="PF08951">
    <property type="entry name" value="EntA_Immun"/>
    <property type="match status" value="1"/>
</dbReference>
<dbReference type="Proteomes" id="UP000051515">
    <property type="component" value="Unassembled WGS sequence"/>
</dbReference>
<evidence type="ECO:0000313" key="2">
    <source>
        <dbReference type="EMBL" id="KRK83301.1"/>
    </source>
</evidence>
<dbReference type="InterPro" id="IPR023130">
    <property type="entry name" value="Ta0600-like_sf"/>
</dbReference>
<dbReference type="SUPFAM" id="SSF109797">
    <property type="entry name" value="Bacteriocin immunity protein-like"/>
    <property type="match status" value="1"/>
</dbReference>
<gene>
    <name evidence="2" type="ORF">FC78_GL002111</name>
</gene>
<dbReference type="AlphaFoldDB" id="A0A0R1KIU1"/>
<proteinExistence type="predicted"/>
<reference evidence="2 3" key="1">
    <citation type="journal article" date="2015" name="Genome Announc.">
        <title>Expanding the biotechnology potential of lactobacilli through comparative genomics of 213 strains and associated genera.</title>
        <authorList>
            <person name="Sun Z."/>
            <person name="Harris H.M."/>
            <person name="McCann A."/>
            <person name="Guo C."/>
            <person name="Argimon S."/>
            <person name="Zhang W."/>
            <person name="Yang X."/>
            <person name="Jeffery I.B."/>
            <person name="Cooney J.C."/>
            <person name="Kagawa T.F."/>
            <person name="Liu W."/>
            <person name="Song Y."/>
            <person name="Salvetti E."/>
            <person name="Wrobel A."/>
            <person name="Rasinkangas P."/>
            <person name="Parkhill J."/>
            <person name="Rea M.C."/>
            <person name="O'Sullivan O."/>
            <person name="Ritari J."/>
            <person name="Douillard F.P."/>
            <person name="Paul Ross R."/>
            <person name="Yang R."/>
            <person name="Briner A.E."/>
            <person name="Felis G.E."/>
            <person name="de Vos W.M."/>
            <person name="Barrangou R."/>
            <person name="Klaenhammer T.R."/>
            <person name="Caufield P.W."/>
            <person name="Cui Y."/>
            <person name="Zhang H."/>
            <person name="O'Toole P.W."/>
        </authorList>
    </citation>
    <scope>NUCLEOTIDE SEQUENCE [LARGE SCALE GENOMIC DNA]</scope>
    <source>
        <strain evidence="2 3">DSM 19674</strain>
    </source>
</reference>